<reference evidence="2" key="1">
    <citation type="journal article" date="2019" name="Int. J. Syst. Evol. Microbiol.">
        <title>The Global Catalogue of Microorganisms (GCM) 10K type strain sequencing project: providing services to taxonomists for standard genome sequencing and annotation.</title>
        <authorList>
            <consortium name="The Broad Institute Genomics Platform"/>
            <consortium name="The Broad Institute Genome Sequencing Center for Infectious Disease"/>
            <person name="Wu L."/>
            <person name="Ma J."/>
        </authorList>
    </citation>
    <scope>NUCLEOTIDE SEQUENCE [LARGE SCALE GENOMIC DNA]</scope>
    <source>
        <strain evidence="2">NBRC 111980</strain>
    </source>
</reference>
<dbReference type="EMBL" id="BSOB01000018">
    <property type="protein sequence ID" value="GLQ93524.1"/>
    <property type="molecule type" value="Genomic_DNA"/>
</dbReference>
<dbReference type="Proteomes" id="UP001156670">
    <property type="component" value="Unassembled WGS sequence"/>
</dbReference>
<sequence length="84" mass="9196">MLESHACGAAPLFRQSWAITPSYDFGQSFGAFFPVALINIFLRELRVFPAQPAKPADRHTGIIFDLDGTLVDTVVPGWVATISM</sequence>
<dbReference type="RefSeq" id="WP_284321230.1">
    <property type="nucleotide sequence ID" value="NZ_BSOB01000018.1"/>
</dbReference>
<evidence type="ECO:0000313" key="2">
    <source>
        <dbReference type="Proteomes" id="UP001156670"/>
    </source>
</evidence>
<name>A0ABQ5XPB0_9GAMM</name>
<gene>
    <name evidence="1" type="ORF">GCM10007901_24750</name>
</gene>
<accession>A0ABQ5XPB0</accession>
<dbReference type="SUPFAM" id="SSF56784">
    <property type="entry name" value="HAD-like"/>
    <property type="match status" value="1"/>
</dbReference>
<organism evidence="1 2">
    <name type="scientific">Dyella acidisoli</name>
    <dbReference type="NCBI Taxonomy" id="1867834"/>
    <lineage>
        <taxon>Bacteria</taxon>
        <taxon>Pseudomonadati</taxon>
        <taxon>Pseudomonadota</taxon>
        <taxon>Gammaproteobacteria</taxon>
        <taxon>Lysobacterales</taxon>
        <taxon>Rhodanobacteraceae</taxon>
        <taxon>Dyella</taxon>
    </lineage>
</organism>
<dbReference type="InterPro" id="IPR036412">
    <property type="entry name" value="HAD-like_sf"/>
</dbReference>
<keyword evidence="2" id="KW-1185">Reference proteome</keyword>
<protein>
    <recommendedName>
        <fullName evidence="3">HAD family hydrolase</fullName>
    </recommendedName>
</protein>
<comment type="caution">
    <text evidence="1">The sequence shown here is derived from an EMBL/GenBank/DDBJ whole genome shotgun (WGS) entry which is preliminary data.</text>
</comment>
<evidence type="ECO:0008006" key="3">
    <source>
        <dbReference type="Google" id="ProtNLM"/>
    </source>
</evidence>
<evidence type="ECO:0000313" key="1">
    <source>
        <dbReference type="EMBL" id="GLQ93524.1"/>
    </source>
</evidence>
<proteinExistence type="predicted"/>